<dbReference type="Proteomes" id="UP000265520">
    <property type="component" value="Unassembled WGS sequence"/>
</dbReference>
<keyword evidence="3" id="KW-1185">Reference proteome</keyword>
<protein>
    <submittedName>
        <fullName evidence="2">Uncharacterized protein</fullName>
    </submittedName>
</protein>
<organism evidence="2 3">
    <name type="scientific">Trifolium medium</name>
    <dbReference type="NCBI Taxonomy" id="97028"/>
    <lineage>
        <taxon>Eukaryota</taxon>
        <taxon>Viridiplantae</taxon>
        <taxon>Streptophyta</taxon>
        <taxon>Embryophyta</taxon>
        <taxon>Tracheophyta</taxon>
        <taxon>Spermatophyta</taxon>
        <taxon>Magnoliopsida</taxon>
        <taxon>eudicotyledons</taxon>
        <taxon>Gunneridae</taxon>
        <taxon>Pentapetalae</taxon>
        <taxon>rosids</taxon>
        <taxon>fabids</taxon>
        <taxon>Fabales</taxon>
        <taxon>Fabaceae</taxon>
        <taxon>Papilionoideae</taxon>
        <taxon>50 kb inversion clade</taxon>
        <taxon>NPAAA clade</taxon>
        <taxon>Hologalegina</taxon>
        <taxon>IRL clade</taxon>
        <taxon>Trifolieae</taxon>
        <taxon>Trifolium</taxon>
    </lineage>
</organism>
<evidence type="ECO:0000313" key="3">
    <source>
        <dbReference type="Proteomes" id="UP000265520"/>
    </source>
</evidence>
<dbReference type="AlphaFoldDB" id="A0A392NNH8"/>
<feature type="region of interest" description="Disordered" evidence="1">
    <location>
        <begin position="1"/>
        <end position="60"/>
    </location>
</feature>
<evidence type="ECO:0000256" key="1">
    <source>
        <dbReference type="SAM" id="MobiDB-lite"/>
    </source>
</evidence>
<sequence length="154" mass="17016">SQLVVDDPTSRGSKRKNQEDTAWISIEVPKRGEGATAEGDTTDVLPNPVKKKRATRSNTGRSLLQVSVPFKDRTFPKATKVSGWKLPSLLMRFQQRVLMEGNKVEKSANKGSKSKKGKKKSETSTSQTKRPKGNKELEVTQEVILSDSDGTDED</sequence>
<dbReference type="EMBL" id="LXQA010044718">
    <property type="protein sequence ID" value="MCI00934.1"/>
    <property type="molecule type" value="Genomic_DNA"/>
</dbReference>
<comment type="caution">
    <text evidence="2">The sequence shown here is derived from an EMBL/GenBank/DDBJ whole genome shotgun (WGS) entry which is preliminary data.</text>
</comment>
<evidence type="ECO:0000313" key="2">
    <source>
        <dbReference type="EMBL" id="MCI00934.1"/>
    </source>
</evidence>
<proteinExistence type="predicted"/>
<feature type="region of interest" description="Disordered" evidence="1">
    <location>
        <begin position="100"/>
        <end position="154"/>
    </location>
</feature>
<name>A0A392NNH8_9FABA</name>
<accession>A0A392NNH8</accession>
<feature type="non-terminal residue" evidence="2">
    <location>
        <position position="1"/>
    </location>
</feature>
<reference evidence="2 3" key="1">
    <citation type="journal article" date="2018" name="Front. Plant Sci.">
        <title>Red Clover (Trifolium pratense) and Zigzag Clover (T. medium) - A Picture of Genomic Similarities and Differences.</title>
        <authorList>
            <person name="Dluhosova J."/>
            <person name="Istvanek J."/>
            <person name="Nedelnik J."/>
            <person name="Repkova J."/>
        </authorList>
    </citation>
    <scope>NUCLEOTIDE SEQUENCE [LARGE SCALE GENOMIC DNA]</scope>
    <source>
        <strain evidence="3">cv. 10/8</strain>
        <tissue evidence="2">Leaf</tissue>
    </source>
</reference>